<reference evidence="1" key="1">
    <citation type="submission" date="2021-03" db="EMBL/GenBank/DDBJ databases">
        <title>Evolutionary priming and transition to the ectomycorrhizal habit in an iconic lineage of mushroom-forming fungi: is preadaptation a requirement?</title>
        <authorList>
            <consortium name="DOE Joint Genome Institute"/>
            <person name="Looney B.P."/>
            <person name="Miyauchi S."/>
            <person name="Morin E."/>
            <person name="Drula E."/>
            <person name="Courty P.E."/>
            <person name="Chicoki N."/>
            <person name="Fauchery L."/>
            <person name="Kohler A."/>
            <person name="Kuo A."/>
            <person name="LaButti K."/>
            <person name="Pangilinan J."/>
            <person name="Lipzen A."/>
            <person name="Riley R."/>
            <person name="Andreopoulos W."/>
            <person name="He G."/>
            <person name="Johnson J."/>
            <person name="Barry K.W."/>
            <person name="Grigoriev I.V."/>
            <person name="Nagy L."/>
            <person name="Hibbett D."/>
            <person name="Henrissat B."/>
            <person name="Matheny P.B."/>
            <person name="Labbe J."/>
            <person name="Martin A.F."/>
        </authorList>
    </citation>
    <scope>NUCLEOTIDE SEQUENCE</scope>
    <source>
        <strain evidence="1">BPL698</strain>
    </source>
</reference>
<protein>
    <submittedName>
        <fullName evidence="1">Uncharacterized protein</fullName>
    </submittedName>
</protein>
<name>A0ACC0UEU0_9AGAM</name>
<accession>A0ACC0UEU0</accession>
<sequence length="101" mass="11260">MPLASLYINSLATLWTRGIQVFILCLSHQSACKSQTTAHEVLVLSVHTRPRIKPTGLRVPRPGALQHHPQHIWNELGIHQSTLIILGKVIQVLGLQLSYVD</sequence>
<evidence type="ECO:0000313" key="1">
    <source>
        <dbReference type="EMBL" id="KAI9510100.1"/>
    </source>
</evidence>
<evidence type="ECO:0000313" key="2">
    <source>
        <dbReference type="Proteomes" id="UP001207468"/>
    </source>
</evidence>
<gene>
    <name evidence="1" type="ORF">F5148DRAFT_639020</name>
</gene>
<comment type="caution">
    <text evidence="1">The sequence shown here is derived from an EMBL/GenBank/DDBJ whole genome shotgun (WGS) entry which is preliminary data.</text>
</comment>
<proteinExistence type="predicted"/>
<dbReference type="EMBL" id="JAGFNK010000049">
    <property type="protein sequence ID" value="KAI9510100.1"/>
    <property type="molecule type" value="Genomic_DNA"/>
</dbReference>
<keyword evidence="2" id="KW-1185">Reference proteome</keyword>
<dbReference type="Proteomes" id="UP001207468">
    <property type="component" value="Unassembled WGS sequence"/>
</dbReference>
<organism evidence="1 2">
    <name type="scientific">Russula earlei</name>
    <dbReference type="NCBI Taxonomy" id="71964"/>
    <lineage>
        <taxon>Eukaryota</taxon>
        <taxon>Fungi</taxon>
        <taxon>Dikarya</taxon>
        <taxon>Basidiomycota</taxon>
        <taxon>Agaricomycotina</taxon>
        <taxon>Agaricomycetes</taxon>
        <taxon>Russulales</taxon>
        <taxon>Russulaceae</taxon>
        <taxon>Russula</taxon>
    </lineage>
</organism>